<dbReference type="Gene3D" id="3.80.10.10">
    <property type="entry name" value="Ribonuclease Inhibitor"/>
    <property type="match status" value="1"/>
</dbReference>
<evidence type="ECO:0000256" key="2">
    <source>
        <dbReference type="ARBA" id="ARBA00022729"/>
    </source>
</evidence>
<feature type="chain" id="PRO_5002935726" description="LRRCT domain-containing protein" evidence="6">
    <location>
        <begin position="28"/>
        <end position="651"/>
    </location>
</feature>
<feature type="region of interest" description="Disordered" evidence="4">
    <location>
        <begin position="419"/>
        <end position="443"/>
    </location>
</feature>
<feature type="domain" description="LRRCT" evidence="7">
    <location>
        <begin position="242"/>
        <end position="291"/>
    </location>
</feature>
<dbReference type="InterPro" id="IPR032675">
    <property type="entry name" value="LRR_dom_sf"/>
</dbReference>
<dbReference type="InterPro" id="IPR001611">
    <property type="entry name" value="Leu-rich_rpt"/>
</dbReference>
<feature type="compositionally biased region" description="Polar residues" evidence="4">
    <location>
        <begin position="640"/>
        <end position="651"/>
    </location>
</feature>
<evidence type="ECO:0000256" key="4">
    <source>
        <dbReference type="SAM" id="MobiDB-lite"/>
    </source>
</evidence>
<dbReference type="SMART" id="SM00369">
    <property type="entry name" value="LRR_TYP"/>
    <property type="match status" value="4"/>
</dbReference>
<evidence type="ECO:0000313" key="8">
    <source>
        <dbReference type="EMBL" id="EEN59760.1"/>
    </source>
</evidence>
<organism>
    <name type="scientific">Branchiostoma floridae</name>
    <name type="common">Florida lancelet</name>
    <name type="synonym">Amphioxus</name>
    <dbReference type="NCBI Taxonomy" id="7739"/>
    <lineage>
        <taxon>Eukaryota</taxon>
        <taxon>Metazoa</taxon>
        <taxon>Chordata</taxon>
        <taxon>Cephalochordata</taxon>
        <taxon>Leptocardii</taxon>
        <taxon>Amphioxiformes</taxon>
        <taxon>Branchiostomatidae</taxon>
        <taxon>Branchiostoma</taxon>
    </lineage>
</organism>
<dbReference type="InterPro" id="IPR051295">
    <property type="entry name" value="LGI_related"/>
</dbReference>
<keyword evidence="1" id="KW-0433">Leucine-rich repeat</keyword>
<dbReference type="PANTHER" id="PTHR24367">
    <property type="entry name" value="LEUCINE-RICH REPEAT-CONTAINING PROTEIN"/>
    <property type="match status" value="1"/>
</dbReference>
<sequence length="651" mass="71342">MAEKKALLYLLLLVSSLLLHMPSTVPSVNKALLCPESCSSTILQATGKIICHCPGRNWAGSPCSWDGYRGTRNFPVCLDVIPTNFDKATRSIVIKHLRSPTIQEWAFPNSPQVCYLHIHNSNVSMVQPGAFRGLPLVNTLSLADNHISSLEADTFLGLETMVILNLDRNAISIISQHAFRGLPHLARLQLAMNRLLSVPVDALLPPTALEVVKLQANHIATINSQVLRLLPTQISRLMIVSNKLRCDGNLTWFICNLPDLEQISAPDILRCASPAELRGTFLTTMRKDVCRAVMERSHEGNTSNSTGPHTFNVSLYDKTIPTEMMYTYNVPGFEYTAGINTATLLKSPILIKDEDSHHINTIIMISAAVAPLLLVSVFVGVIYLFSRCCSTGLARRNAPAETNRSDKIEPYAVVYSNSAGLQASDRDSSPRRRPTPARDKTMAENDNIEPYTVSYVDVSGKGKNGKLAAYATTSFAHITAKDNDDIQPYAPYAVTQDEDPGPQLQPYAVTQDEDAGPQLQPYAVTQDEDAGPQLQPYAVTQDEDAGPQLQPYAVTHDEDAGPQLQPYAVTQDEDPGPQLQPYAVTQDEDAGPQLQPYAVTHDEDAGPQLQPYAVTQDEDPGPQLQPYAVTHDEDAGPQLQPYSMTHENQGP</sequence>
<dbReference type="PANTHER" id="PTHR24367:SF318">
    <property type="entry name" value="LEUCINE-RICH GLIOMA-INACTIVATED PROTEIN 1-LIKE"/>
    <property type="match status" value="1"/>
</dbReference>
<keyword evidence="5" id="KW-1133">Transmembrane helix</keyword>
<evidence type="ECO:0000256" key="1">
    <source>
        <dbReference type="ARBA" id="ARBA00022614"/>
    </source>
</evidence>
<dbReference type="InterPro" id="IPR003591">
    <property type="entry name" value="Leu-rich_rpt_typical-subtyp"/>
</dbReference>
<dbReference type="SUPFAM" id="SSF52058">
    <property type="entry name" value="L domain-like"/>
    <property type="match status" value="1"/>
</dbReference>
<evidence type="ECO:0000259" key="7">
    <source>
        <dbReference type="SMART" id="SM00082"/>
    </source>
</evidence>
<dbReference type="eggNOG" id="KOG0619">
    <property type="taxonomic scope" value="Eukaryota"/>
</dbReference>
<evidence type="ECO:0000256" key="3">
    <source>
        <dbReference type="ARBA" id="ARBA00022737"/>
    </source>
</evidence>
<keyword evidence="3" id="KW-0677">Repeat</keyword>
<evidence type="ECO:0000256" key="6">
    <source>
        <dbReference type="SAM" id="SignalP"/>
    </source>
</evidence>
<proteinExistence type="predicted"/>
<dbReference type="Pfam" id="PF13855">
    <property type="entry name" value="LRR_8"/>
    <property type="match status" value="1"/>
</dbReference>
<feature type="region of interest" description="Disordered" evidence="4">
    <location>
        <begin position="590"/>
        <end position="651"/>
    </location>
</feature>
<protein>
    <recommendedName>
        <fullName evidence="7">LRRCT domain-containing protein</fullName>
    </recommendedName>
</protein>
<dbReference type="AlphaFoldDB" id="C3YIN6"/>
<keyword evidence="2 6" id="KW-0732">Signal</keyword>
<keyword evidence="5" id="KW-0472">Membrane</keyword>
<keyword evidence="5" id="KW-0812">Transmembrane</keyword>
<feature type="compositionally biased region" description="Basic and acidic residues" evidence="4">
    <location>
        <begin position="424"/>
        <end position="443"/>
    </location>
</feature>
<dbReference type="EMBL" id="GG666516">
    <property type="protein sequence ID" value="EEN59760.1"/>
    <property type="molecule type" value="Genomic_DNA"/>
</dbReference>
<name>C3YIN6_BRAFL</name>
<dbReference type="SMART" id="SM00082">
    <property type="entry name" value="LRRCT"/>
    <property type="match status" value="1"/>
</dbReference>
<accession>C3YIN6</accession>
<evidence type="ECO:0000256" key="5">
    <source>
        <dbReference type="SAM" id="Phobius"/>
    </source>
</evidence>
<reference evidence="8" key="1">
    <citation type="journal article" date="2008" name="Nature">
        <title>The amphioxus genome and the evolution of the chordate karyotype.</title>
        <authorList>
            <consortium name="US DOE Joint Genome Institute (JGI-PGF)"/>
            <person name="Putnam N.H."/>
            <person name="Butts T."/>
            <person name="Ferrier D.E.K."/>
            <person name="Furlong R.F."/>
            <person name="Hellsten U."/>
            <person name="Kawashima T."/>
            <person name="Robinson-Rechavi M."/>
            <person name="Shoguchi E."/>
            <person name="Terry A."/>
            <person name="Yu J.-K."/>
            <person name="Benito-Gutierrez E.L."/>
            <person name="Dubchak I."/>
            <person name="Garcia-Fernandez J."/>
            <person name="Gibson-Brown J.J."/>
            <person name="Grigoriev I.V."/>
            <person name="Horton A.C."/>
            <person name="de Jong P.J."/>
            <person name="Jurka J."/>
            <person name="Kapitonov V.V."/>
            <person name="Kohara Y."/>
            <person name="Kuroki Y."/>
            <person name="Lindquist E."/>
            <person name="Lucas S."/>
            <person name="Osoegawa K."/>
            <person name="Pennacchio L.A."/>
            <person name="Salamov A.A."/>
            <person name="Satou Y."/>
            <person name="Sauka-Spengler T."/>
            <person name="Schmutz J."/>
            <person name="Shin-I T."/>
            <person name="Toyoda A."/>
            <person name="Bronner-Fraser M."/>
            <person name="Fujiyama A."/>
            <person name="Holland L.Z."/>
            <person name="Holland P.W.H."/>
            <person name="Satoh N."/>
            <person name="Rokhsar D.S."/>
        </authorList>
    </citation>
    <scope>NUCLEOTIDE SEQUENCE [LARGE SCALE GENOMIC DNA]</scope>
    <source>
        <strain evidence="8">S238N-H82</strain>
        <tissue evidence="8">Testes</tissue>
    </source>
</reference>
<dbReference type="InParanoid" id="C3YIN6"/>
<gene>
    <name evidence="8" type="ORF">BRAFLDRAFT_97608</name>
</gene>
<feature type="transmembrane region" description="Helical" evidence="5">
    <location>
        <begin position="362"/>
        <end position="386"/>
    </location>
</feature>
<dbReference type="InterPro" id="IPR000483">
    <property type="entry name" value="Cys-rich_flank_reg_C"/>
</dbReference>
<feature type="signal peptide" evidence="6">
    <location>
        <begin position="1"/>
        <end position="27"/>
    </location>
</feature>